<dbReference type="STRING" id="4846.A0A367KTX8"/>
<proteinExistence type="predicted"/>
<protein>
    <recommendedName>
        <fullName evidence="3">BZIP domain-containing protein</fullName>
    </recommendedName>
</protein>
<evidence type="ECO:0000256" key="2">
    <source>
        <dbReference type="SAM" id="MobiDB-lite"/>
    </source>
</evidence>
<accession>A0A367KTX8</accession>
<reference evidence="4 5" key="1">
    <citation type="journal article" date="2018" name="G3 (Bethesda)">
        <title>Phylogenetic and Phylogenomic Definition of Rhizopus Species.</title>
        <authorList>
            <person name="Gryganskyi A.P."/>
            <person name="Golan J."/>
            <person name="Dolatabadi S."/>
            <person name="Mondo S."/>
            <person name="Robb S."/>
            <person name="Idnurm A."/>
            <person name="Muszewska A."/>
            <person name="Steczkiewicz K."/>
            <person name="Masonjones S."/>
            <person name="Liao H.L."/>
            <person name="Gajdeczka M.T."/>
            <person name="Anike F."/>
            <person name="Vuek A."/>
            <person name="Anishchenko I.M."/>
            <person name="Voigt K."/>
            <person name="de Hoog G.S."/>
            <person name="Smith M.E."/>
            <person name="Heitman J."/>
            <person name="Vilgalys R."/>
            <person name="Stajich J.E."/>
        </authorList>
    </citation>
    <scope>NUCLEOTIDE SEQUENCE [LARGE SCALE GENOMIC DNA]</scope>
    <source>
        <strain evidence="4 5">LSU 92-RS-03</strain>
    </source>
</reference>
<dbReference type="GO" id="GO:0003700">
    <property type="term" value="F:DNA-binding transcription factor activity"/>
    <property type="evidence" value="ECO:0007669"/>
    <property type="project" value="InterPro"/>
</dbReference>
<name>A0A367KTX8_RHIST</name>
<dbReference type="InterPro" id="IPR046347">
    <property type="entry name" value="bZIP_sf"/>
</dbReference>
<sequence length="222" mass="25064">MTNMNQNQYYLPQATTPPSQTPMLTQDLNQVFSDWLIPSQDVLLKQEEFQDIFGLFSPPLTASPASENESSMPSCDFVTLFPDMVNATPPKPVPVQNTKRRLTPLMPKTSNVVPIAPRPGNFNIPVTQKRRVEEEGDDVAMKRQKNTDAARRSRLKKILKMENLETQVKDLESDNSRLTTRVAVLESEKGALASKEKSLEERIRVLESQLSEAHRALTTIRS</sequence>
<feature type="domain" description="BZIP" evidence="3">
    <location>
        <begin position="142"/>
        <end position="199"/>
    </location>
</feature>
<evidence type="ECO:0000256" key="1">
    <source>
        <dbReference type="SAM" id="Coils"/>
    </source>
</evidence>
<keyword evidence="5" id="KW-1185">Reference proteome</keyword>
<evidence type="ECO:0000313" key="5">
    <source>
        <dbReference type="Proteomes" id="UP000253551"/>
    </source>
</evidence>
<dbReference type="Proteomes" id="UP000253551">
    <property type="component" value="Unassembled WGS sequence"/>
</dbReference>
<dbReference type="PROSITE" id="PS50217">
    <property type="entry name" value="BZIP"/>
    <property type="match status" value="1"/>
</dbReference>
<dbReference type="PROSITE" id="PS00036">
    <property type="entry name" value="BZIP_BASIC"/>
    <property type="match status" value="1"/>
</dbReference>
<dbReference type="EMBL" id="PJQM01000332">
    <property type="protein sequence ID" value="RCI05663.1"/>
    <property type="molecule type" value="Genomic_DNA"/>
</dbReference>
<feature type="region of interest" description="Disordered" evidence="2">
    <location>
        <begin position="1"/>
        <end position="20"/>
    </location>
</feature>
<organism evidence="4 5">
    <name type="scientific">Rhizopus stolonifer</name>
    <name type="common">Rhizopus nigricans</name>
    <dbReference type="NCBI Taxonomy" id="4846"/>
    <lineage>
        <taxon>Eukaryota</taxon>
        <taxon>Fungi</taxon>
        <taxon>Fungi incertae sedis</taxon>
        <taxon>Mucoromycota</taxon>
        <taxon>Mucoromycotina</taxon>
        <taxon>Mucoromycetes</taxon>
        <taxon>Mucorales</taxon>
        <taxon>Mucorineae</taxon>
        <taxon>Rhizopodaceae</taxon>
        <taxon>Rhizopus</taxon>
    </lineage>
</organism>
<dbReference type="SMART" id="SM00338">
    <property type="entry name" value="BRLZ"/>
    <property type="match status" value="1"/>
</dbReference>
<dbReference type="Gene3D" id="3.30.160.60">
    <property type="entry name" value="Classic Zinc Finger"/>
    <property type="match status" value="1"/>
</dbReference>
<keyword evidence="1" id="KW-0175">Coiled coil</keyword>
<gene>
    <name evidence="4" type="ORF">CU098_013249</name>
</gene>
<dbReference type="OrthoDB" id="2257100at2759"/>
<dbReference type="SUPFAM" id="SSF57959">
    <property type="entry name" value="Leucine zipper domain"/>
    <property type="match status" value="1"/>
</dbReference>
<feature type="coiled-coil region" evidence="1">
    <location>
        <begin position="154"/>
        <end position="216"/>
    </location>
</feature>
<dbReference type="CDD" id="cd12193">
    <property type="entry name" value="bZIP_GCN4"/>
    <property type="match status" value="1"/>
</dbReference>
<evidence type="ECO:0000313" key="4">
    <source>
        <dbReference type="EMBL" id="RCI05663.1"/>
    </source>
</evidence>
<comment type="caution">
    <text evidence="4">The sequence shown here is derived from an EMBL/GenBank/DDBJ whole genome shotgun (WGS) entry which is preliminary data.</text>
</comment>
<dbReference type="InterPro" id="IPR004827">
    <property type="entry name" value="bZIP"/>
</dbReference>
<evidence type="ECO:0000259" key="3">
    <source>
        <dbReference type="PROSITE" id="PS50217"/>
    </source>
</evidence>
<dbReference type="AlphaFoldDB" id="A0A367KTX8"/>
<dbReference type="Pfam" id="PF07716">
    <property type="entry name" value="bZIP_2"/>
    <property type="match status" value="1"/>
</dbReference>